<name>A0A5J4WEF4_9EUKA</name>
<dbReference type="GO" id="GO:0005739">
    <property type="term" value="C:mitochondrion"/>
    <property type="evidence" value="ECO:0007669"/>
    <property type="project" value="TreeGrafter"/>
</dbReference>
<organism evidence="2 3">
    <name type="scientific">Streblomastix strix</name>
    <dbReference type="NCBI Taxonomy" id="222440"/>
    <lineage>
        <taxon>Eukaryota</taxon>
        <taxon>Metamonada</taxon>
        <taxon>Preaxostyla</taxon>
        <taxon>Oxymonadida</taxon>
        <taxon>Streblomastigidae</taxon>
        <taxon>Streblomastix</taxon>
    </lineage>
</organism>
<dbReference type="InterPro" id="IPR051986">
    <property type="entry name" value="Innate_Immune_Apopt_Reg"/>
</dbReference>
<dbReference type="EMBL" id="SNRW01002262">
    <property type="protein sequence ID" value="KAA6393338.1"/>
    <property type="molecule type" value="Genomic_DNA"/>
</dbReference>
<reference evidence="2 3" key="1">
    <citation type="submission" date="2019-03" db="EMBL/GenBank/DDBJ databases">
        <title>Single cell metagenomics reveals metabolic interactions within the superorganism composed of flagellate Streblomastix strix and complex community of Bacteroidetes bacteria on its surface.</title>
        <authorList>
            <person name="Treitli S.C."/>
            <person name="Kolisko M."/>
            <person name="Husnik F."/>
            <person name="Keeling P."/>
            <person name="Hampl V."/>
        </authorList>
    </citation>
    <scope>NUCLEOTIDE SEQUENCE [LARGE SCALE GENOMIC DNA]</scope>
    <source>
        <strain evidence="2">ST1C</strain>
    </source>
</reference>
<protein>
    <submittedName>
        <fullName evidence="2">Putative XIAP-associated factor 1</fullName>
    </submittedName>
</protein>
<evidence type="ECO:0000313" key="3">
    <source>
        <dbReference type="Proteomes" id="UP000324800"/>
    </source>
</evidence>
<dbReference type="Proteomes" id="UP000324800">
    <property type="component" value="Unassembled WGS sequence"/>
</dbReference>
<gene>
    <name evidence="2" type="ORF">EZS28_011137</name>
</gene>
<accession>A0A5J4WEF4</accession>
<feature type="region of interest" description="Disordered" evidence="1">
    <location>
        <begin position="188"/>
        <end position="225"/>
    </location>
</feature>
<dbReference type="InterPro" id="IPR013083">
    <property type="entry name" value="Znf_RING/FYVE/PHD"/>
</dbReference>
<dbReference type="OrthoDB" id="193703at2759"/>
<sequence>MSTSTGEGQICENCRQLIKVNFSAHELFCRRNIALCPKCEKPFQKNELKSHDEQIHKILNCKKCGEGIDSYFLSRHKSDECSQRIVGICPYCEIELISSTSESHKEECGSRIRECLKCGSRVRVRDMEKHVQSNCRDLIYQKKIENIPIKETSKSETKPEAKKIGWGEESFNRAFASDSGNRLGEKIWEEPKQDGKQQHDQSDDIKAKMRARYEQEKEQEKKRFDELVEKQKQKLEEMEQLEKERLEREKSQLNEDEDYMKQSAELRKARIQAGTIPTRKPGPITHVYGPIGGQVLGGNENI</sequence>
<comment type="caution">
    <text evidence="2">The sequence shown here is derived from an EMBL/GenBank/DDBJ whole genome shotgun (WGS) entry which is preliminary data.</text>
</comment>
<dbReference type="Gene3D" id="3.30.40.10">
    <property type="entry name" value="Zinc/RING finger domain, C3HC4 (zinc finger)"/>
    <property type="match status" value="2"/>
</dbReference>
<dbReference type="PANTHER" id="PTHR16295:SF10">
    <property type="entry name" value="EXPRESSED PROTEIN"/>
    <property type="match status" value="1"/>
</dbReference>
<proteinExistence type="predicted"/>
<dbReference type="AlphaFoldDB" id="A0A5J4WEF4"/>
<evidence type="ECO:0000256" key="1">
    <source>
        <dbReference type="SAM" id="MobiDB-lite"/>
    </source>
</evidence>
<dbReference type="SUPFAM" id="SSF49599">
    <property type="entry name" value="TRAF domain-like"/>
    <property type="match status" value="1"/>
</dbReference>
<evidence type="ECO:0000313" key="2">
    <source>
        <dbReference type="EMBL" id="KAA6393338.1"/>
    </source>
</evidence>
<dbReference type="PANTHER" id="PTHR16295">
    <property type="entry name" value="TRAF-TYPE ZINC FINGER PROTEIN-RELATED"/>
    <property type="match status" value="1"/>
</dbReference>